<keyword evidence="4" id="KW-1185">Reference proteome</keyword>
<dbReference type="AlphaFoldDB" id="A0AAN0MEK6"/>
<organism evidence="3 4">
    <name type="scientific">Brooklawnia propionicigenes</name>
    <dbReference type="NCBI Taxonomy" id="3041175"/>
    <lineage>
        <taxon>Bacteria</taxon>
        <taxon>Bacillati</taxon>
        <taxon>Actinomycetota</taxon>
        <taxon>Actinomycetes</taxon>
        <taxon>Propionibacteriales</taxon>
        <taxon>Propionibacteriaceae</taxon>
        <taxon>Brooklawnia</taxon>
    </lineage>
</organism>
<feature type="compositionally biased region" description="Pro residues" evidence="1">
    <location>
        <begin position="132"/>
        <end position="146"/>
    </location>
</feature>
<keyword evidence="2" id="KW-0812">Transmembrane</keyword>
<accession>A0AAN0MEK6</accession>
<feature type="transmembrane region" description="Helical" evidence="2">
    <location>
        <begin position="36"/>
        <end position="58"/>
    </location>
</feature>
<dbReference type="KEGG" id="broo:brsh051_03280"/>
<proteinExistence type="predicted"/>
<protein>
    <submittedName>
        <fullName evidence="3">Uncharacterized protein</fullName>
    </submittedName>
</protein>
<evidence type="ECO:0000313" key="4">
    <source>
        <dbReference type="Proteomes" id="UP001431656"/>
    </source>
</evidence>
<feature type="transmembrane region" description="Helical" evidence="2">
    <location>
        <begin position="64"/>
        <end position="87"/>
    </location>
</feature>
<feature type="compositionally biased region" description="Basic and acidic residues" evidence="1">
    <location>
        <begin position="102"/>
        <end position="125"/>
    </location>
</feature>
<sequence length="169" mass="17977">MNDTTIIVLISVALSAVAVVWAVLKWNSRRSARYLMRATGVILMVVGAAFAGLTGQVVEWMRHLAQLTTTISIGLGLAALGLIAYFIGGAIKAPTKDEAKLREYERQAKRREEDAKAAAKADRLAKKAQGPAPKPAEPTVAPPPAAPGAGESTDPDDEVANILRKHNIE</sequence>
<dbReference type="Proteomes" id="UP001431656">
    <property type="component" value="Chromosome"/>
</dbReference>
<evidence type="ECO:0000256" key="1">
    <source>
        <dbReference type="SAM" id="MobiDB-lite"/>
    </source>
</evidence>
<dbReference type="RefSeq" id="WP_286266954.1">
    <property type="nucleotide sequence ID" value="NZ_AP028056.1"/>
</dbReference>
<feature type="region of interest" description="Disordered" evidence="1">
    <location>
        <begin position="102"/>
        <end position="169"/>
    </location>
</feature>
<dbReference type="EMBL" id="AP028056">
    <property type="protein sequence ID" value="BEH01047.1"/>
    <property type="molecule type" value="Genomic_DNA"/>
</dbReference>
<feature type="transmembrane region" description="Helical" evidence="2">
    <location>
        <begin position="6"/>
        <end position="24"/>
    </location>
</feature>
<keyword evidence="2" id="KW-1133">Transmembrane helix</keyword>
<evidence type="ECO:0000256" key="2">
    <source>
        <dbReference type="SAM" id="Phobius"/>
    </source>
</evidence>
<evidence type="ECO:0000313" key="3">
    <source>
        <dbReference type="EMBL" id="BEH01047.1"/>
    </source>
</evidence>
<keyword evidence="2" id="KW-0472">Membrane</keyword>
<gene>
    <name evidence="3" type="ORF">brsh051_03280</name>
</gene>
<reference evidence="3" key="1">
    <citation type="journal article" date="2024" name="Int. J. Syst. Evol. Microbiol.">
        <title>Brooklawnia propionicigenes sp. nov., a facultatively anaerobic, propionate-producing bacterium isolated from a methanogenic reactor treating waste from cattle farms.</title>
        <authorList>
            <person name="Akita Y."/>
            <person name="Ueki A."/>
            <person name="Tonouchi A."/>
            <person name="Sugawara Y."/>
            <person name="Honma S."/>
            <person name="Kaku N."/>
            <person name="Ueki K."/>
        </authorList>
    </citation>
    <scope>NUCLEOTIDE SEQUENCE</scope>
    <source>
        <strain evidence="3">SH051</strain>
    </source>
</reference>
<name>A0AAN0MEK6_9ACTN</name>